<dbReference type="Proteomes" id="UP000011083">
    <property type="component" value="Unassembled WGS sequence"/>
</dbReference>
<name>L8GPA3_ACACF</name>
<proteinExistence type="predicted"/>
<dbReference type="RefSeq" id="XP_004335979.1">
    <property type="nucleotide sequence ID" value="XM_004335931.1"/>
</dbReference>
<evidence type="ECO:0000313" key="1">
    <source>
        <dbReference type="EMBL" id="ELR13966.1"/>
    </source>
</evidence>
<dbReference type="PROSITE" id="PS51257">
    <property type="entry name" value="PROKAR_LIPOPROTEIN"/>
    <property type="match status" value="1"/>
</dbReference>
<gene>
    <name evidence="1" type="ORF">ACA1_365340</name>
</gene>
<dbReference type="VEuPathDB" id="AmoebaDB:ACA1_365340"/>
<protein>
    <submittedName>
        <fullName evidence="1">Uncharacterized protein</fullName>
    </submittedName>
</protein>
<dbReference type="AlphaFoldDB" id="L8GPA3"/>
<dbReference type="EMBL" id="KB008073">
    <property type="protein sequence ID" value="ELR13966.1"/>
    <property type="molecule type" value="Genomic_DNA"/>
</dbReference>
<keyword evidence="2" id="KW-1185">Reference proteome</keyword>
<dbReference type="KEGG" id="acan:ACA1_365340"/>
<sequence>MLRRSIAPVTGAGIQPATSSSCLVARTASAFVSSGSSQGQPILFKRNIQKYWSKEARQFKGKRPVKVMSIKRAARLAARRAAEEAEAAHLDSKYGTRCTSAFLAERVRWNEDYEVVDDAAEGPVISTPTEEPKKTKREVPIATGAQEEKPSFFARLFGRS</sequence>
<accession>L8GPA3</accession>
<dbReference type="GeneID" id="14914519"/>
<organism evidence="1 2">
    <name type="scientific">Acanthamoeba castellanii (strain ATCC 30010 / Neff)</name>
    <dbReference type="NCBI Taxonomy" id="1257118"/>
    <lineage>
        <taxon>Eukaryota</taxon>
        <taxon>Amoebozoa</taxon>
        <taxon>Discosea</taxon>
        <taxon>Longamoebia</taxon>
        <taxon>Centramoebida</taxon>
        <taxon>Acanthamoebidae</taxon>
        <taxon>Acanthamoeba</taxon>
    </lineage>
</organism>
<evidence type="ECO:0000313" key="2">
    <source>
        <dbReference type="Proteomes" id="UP000011083"/>
    </source>
</evidence>
<reference evidence="1 2" key="1">
    <citation type="journal article" date="2013" name="Genome Biol.">
        <title>Genome of Acanthamoeba castellanii highlights extensive lateral gene transfer and early evolution of tyrosine kinase signaling.</title>
        <authorList>
            <person name="Clarke M."/>
            <person name="Lohan A.J."/>
            <person name="Liu B."/>
            <person name="Lagkouvardos I."/>
            <person name="Roy S."/>
            <person name="Zafar N."/>
            <person name="Bertelli C."/>
            <person name="Schilde C."/>
            <person name="Kianianmomeni A."/>
            <person name="Burglin T.R."/>
            <person name="Frech C."/>
            <person name="Turcotte B."/>
            <person name="Kopec K.O."/>
            <person name="Synnott J.M."/>
            <person name="Choo C."/>
            <person name="Paponov I."/>
            <person name="Finkler A."/>
            <person name="Soon Heng Tan C."/>
            <person name="Hutchins A.P."/>
            <person name="Weinmeier T."/>
            <person name="Rattei T."/>
            <person name="Chu J.S."/>
            <person name="Gimenez G."/>
            <person name="Irimia M."/>
            <person name="Rigden D.J."/>
            <person name="Fitzpatrick D.A."/>
            <person name="Lorenzo-Morales J."/>
            <person name="Bateman A."/>
            <person name="Chiu C.H."/>
            <person name="Tang P."/>
            <person name="Hegemann P."/>
            <person name="Fromm H."/>
            <person name="Raoult D."/>
            <person name="Greub G."/>
            <person name="Miranda-Saavedra D."/>
            <person name="Chen N."/>
            <person name="Nash P."/>
            <person name="Ginger M.L."/>
            <person name="Horn M."/>
            <person name="Schaap P."/>
            <person name="Caler L."/>
            <person name="Loftus B."/>
        </authorList>
    </citation>
    <scope>NUCLEOTIDE SEQUENCE [LARGE SCALE GENOMIC DNA]</scope>
    <source>
        <strain evidence="1 2">Neff</strain>
    </source>
</reference>